<organism evidence="2">
    <name type="scientific">marine sediment metagenome</name>
    <dbReference type="NCBI Taxonomy" id="412755"/>
    <lineage>
        <taxon>unclassified sequences</taxon>
        <taxon>metagenomes</taxon>
        <taxon>ecological metagenomes</taxon>
    </lineage>
</organism>
<evidence type="ECO:0000259" key="1">
    <source>
        <dbReference type="PROSITE" id="PS50213"/>
    </source>
</evidence>
<sequence length="162" mass="16810">MFTSSRKVVSSLLLVSALSITAMTANAADIVDTAAEAGEFNTLIAAIQAAGLEDTLRGEGPFTVFAPNDAAFAKLPDGTLENLLLPENREQLTDLLTYHVASGRISTTNISGAIMSVVTLQGGLLLVRSTDGFIINESGIVAADIAADNGVIHVIDTVLLPQ</sequence>
<dbReference type="PROSITE" id="PS50213">
    <property type="entry name" value="FAS1"/>
    <property type="match status" value="1"/>
</dbReference>
<dbReference type="GO" id="GO:0005615">
    <property type="term" value="C:extracellular space"/>
    <property type="evidence" value="ECO:0007669"/>
    <property type="project" value="TreeGrafter"/>
</dbReference>
<dbReference type="InterPro" id="IPR036378">
    <property type="entry name" value="FAS1_dom_sf"/>
</dbReference>
<dbReference type="EMBL" id="LAZR01000001">
    <property type="protein sequence ID" value="KKO12354.1"/>
    <property type="molecule type" value="Genomic_DNA"/>
</dbReference>
<dbReference type="AlphaFoldDB" id="A0A0F9Z560"/>
<dbReference type="FunFam" id="2.30.180.10:FF:000014">
    <property type="entry name" value="Stabilin 1"/>
    <property type="match status" value="1"/>
</dbReference>
<dbReference type="PANTHER" id="PTHR10900">
    <property type="entry name" value="PERIOSTIN-RELATED"/>
    <property type="match status" value="1"/>
</dbReference>
<dbReference type="Pfam" id="PF02469">
    <property type="entry name" value="Fasciclin"/>
    <property type="match status" value="1"/>
</dbReference>
<feature type="domain" description="FAS1" evidence="1">
    <location>
        <begin position="27"/>
        <end position="159"/>
    </location>
</feature>
<evidence type="ECO:0000313" key="2">
    <source>
        <dbReference type="EMBL" id="KKO12354.1"/>
    </source>
</evidence>
<dbReference type="PANTHER" id="PTHR10900:SF77">
    <property type="entry name" value="FI19380P1"/>
    <property type="match status" value="1"/>
</dbReference>
<dbReference type="SUPFAM" id="SSF82153">
    <property type="entry name" value="FAS1 domain"/>
    <property type="match status" value="1"/>
</dbReference>
<reference evidence="2" key="1">
    <citation type="journal article" date="2015" name="Nature">
        <title>Complex archaea that bridge the gap between prokaryotes and eukaryotes.</title>
        <authorList>
            <person name="Spang A."/>
            <person name="Saw J.H."/>
            <person name="Jorgensen S.L."/>
            <person name="Zaremba-Niedzwiedzka K."/>
            <person name="Martijn J."/>
            <person name="Lind A.E."/>
            <person name="van Eijk R."/>
            <person name="Schleper C."/>
            <person name="Guy L."/>
            <person name="Ettema T.J."/>
        </authorList>
    </citation>
    <scope>NUCLEOTIDE SEQUENCE</scope>
</reference>
<dbReference type="InterPro" id="IPR000782">
    <property type="entry name" value="FAS1_domain"/>
</dbReference>
<dbReference type="Gene3D" id="2.30.180.10">
    <property type="entry name" value="FAS1 domain"/>
    <property type="match status" value="1"/>
</dbReference>
<protein>
    <recommendedName>
        <fullName evidence="1">FAS1 domain-containing protein</fullName>
    </recommendedName>
</protein>
<name>A0A0F9Z560_9ZZZZ</name>
<gene>
    <name evidence="2" type="ORF">LCGC14_0003640</name>
</gene>
<comment type="caution">
    <text evidence="2">The sequence shown here is derived from an EMBL/GenBank/DDBJ whole genome shotgun (WGS) entry which is preliminary data.</text>
</comment>
<accession>A0A0F9Z560</accession>
<proteinExistence type="predicted"/>
<dbReference type="SMART" id="SM00554">
    <property type="entry name" value="FAS1"/>
    <property type="match status" value="1"/>
</dbReference>
<dbReference type="InterPro" id="IPR050904">
    <property type="entry name" value="Adhesion/Biosynth-related"/>
</dbReference>